<reference evidence="6 7" key="1">
    <citation type="submission" date="2020-02" db="EMBL/GenBank/DDBJ databases">
        <title>Comparative genome analysis reveals the metabolism and evolution of the thermophilic archaeal genus Metallosphaera.</title>
        <authorList>
            <person name="Jiang C."/>
        </authorList>
    </citation>
    <scope>NUCLEOTIDE SEQUENCE [LARGE SCALE GENOMIC DNA]</scope>
    <source>
        <strain evidence="6 7">Ric-A</strain>
    </source>
</reference>
<dbReference type="RefSeq" id="WP_174631606.1">
    <property type="nucleotide sequence ID" value="NZ_CP049074.1"/>
</dbReference>
<dbReference type="SUPFAM" id="SSF52540">
    <property type="entry name" value="P-loop containing nucleoside triphosphate hydrolases"/>
    <property type="match status" value="2"/>
</dbReference>
<dbReference type="InterPro" id="IPR003959">
    <property type="entry name" value="ATPase_AAA_core"/>
</dbReference>
<dbReference type="InterPro" id="IPR003593">
    <property type="entry name" value="AAA+_ATPase"/>
</dbReference>
<name>A0A6N0NY77_9CREN</name>
<dbReference type="SMART" id="SM00382">
    <property type="entry name" value="AAA"/>
    <property type="match status" value="2"/>
</dbReference>
<dbReference type="Pfam" id="PF00004">
    <property type="entry name" value="AAA"/>
    <property type="match status" value="2"/>
</dbReference>
<dbReference type="Proteomes" id="UP000509301">
    <property type="component" value="Chromosome"/>
</dbReference>
<dbReference type="FunFam" id="3.40.50.300:FF:001025">
    <property type="entry name" value="ATPase family, AAA domain-containing 2B"/>
    <property type="match status" value="1"/>
</dbReference>
<gene>
    <name evidence="6" type="ORF">GWK48_09205</name>
</gene>
<evidence type="ECO:0000256" key="2">
    <source>
        <dbReference type="ARBA" id="ARBA00022840"/>
    </source>
</evidence>
<feature type="domain" description="AAA+ ATPase" evidence="5">
    <location>
        <begin position="374"/>
        <end position="510"/>
    </location>
</feature>
<keyword evidence="7" id="KW-1185">Reference proteome</keyword>
<evidence type="ECO:0000256" key="4">
    <source>
        <dbReference type="SAM" id="Phobius"/>
    </source>
</evidence>
<keyword evidence="1" id="KW-0547">Nucleotide-binding</keyword>
<dbReference type="Pfam" id="PF17862">
    <property type="entry name" value="AAA_lid_3"/>
    <property type="match status" value="2"/>
</dbReference>
<evidence type="ECO:0000313" key="7">
    <source>
        <dbReference type="Proteomes" id="UP000509301"/>
    </source>
</evidence>
<dbReference type="InterPro" id="IPR003960">
    <property type="entry name" value="ATPase_AAA_CS"/>
</dbReference>
<organism evidence="6 7">
    <name type="scientific">Metallosphaera tengchongensis</name>
    <dbReference type="NCBI Taxonomy" id="1532350"/>
    <lineage>
        <taxon>Archaea</taxon>
        <taxon>Thermoproteota</taxon>
        <taxon>Thermoprotei</taxon>
        <taxon>Sulfolobales</taxon>
        <taxon>Sulfolobaceae</taxon>
        <taxon>Metallosphaera</taxon>
    </lineage>
</organism>
<feature type="domain" description="AAA+ ATPase" evidence="5">
    <location>
        <begin position="91"/>
        <end position="228"/>
    </location>
</feature>
<feature type="transmembrane region" description="Helical" evidence="4">
    <location>
        <begin position="6"/>
        <end position="25"/>
    </location>
</feature>
<dbReference type="Gene3D" id="3.40.50.300">
    <property type="entry name" value="P-loop containing nucleotide triphosphate hydrolases"/>
    <property type="match status" value="2"/>
</dbReference>
<dbReference type="GeneID" id="55642119"/>
<dbReference type="InterPro" id="IPR050168">
    <property type="entry name" value="AAA_ATPase_domain"/>
</dbReference>
<keyword evidence="4" id="KW-0812">Transmembrane</keyword>
<keyword evidence="3" id="KW-0175">Coiled coil</keyword>
<dbReference type="PANTHER" id="PTHR23077:SF198">
    <property type="entry name" value="ATP-DEPENDENT ZINC METALLOPROTEASE FTSH"/>
    <property type="match status" value="1"/>
</dbReference>
<dbReference type="AlphaFoldDB" id="A0A6N0NY77"/>
<dbReference type="GO" id="GO:0005524">
    <property type="term" value="F:ATP binding"/>
    <property type="evidence" value="ECO:0007669"/>
    <property type="project" value="UniProtKB-KW"/>
</dbReference>
<dbReference type="InterPro" id="IPR027417">
    <property type="entry name" value="P-loop_NTPase"/>
</dbReference>
<dbReference type="Gene3D" id="1.10.8.60">
    <property type="match status" value="2"/>
</dbReference>
<dbReference type="EMBL" id="CP049074">
    <property type="protein sequence ID" value="QKR00529.1"/>
    <property type="molecule type" value="Genomic_DNA"/>
</dbReference>
<dbReference type="GO" id="GO:0016887">
    <property type="term" value="F:ATP hydrolysis activity"/>
    <property type="evidence" value="ECO:0007669"/>
    <property type="project" value="InterPro"/>
</dbReference>
<dbReference type="FunFam" id="3.40.50.300:FF:000661">
    <property type="entry name" value="calmodulin-interacting protein 111 isoform X1"/>
    <property type="match status" value="1"/>
</dbReference>
<evidence type="ECO:0000256" key="3">
    <source>
        <dbReference type="ARBA" id="ARBA00023054"/>
    </source>
</evidence>
<dbReference type="InterPro" id="IPR041569">
    <property type="entry name" value="AAA_lid_3"/>
</dbReference>
<keyword evidence="4" id="KW-0472">Membrane</keyword>
<dbReference type="PANTHER" id="PTHR23077">
    <property type="entry name" value="AAA-FAMILY ATPASE"/>
    <property type="match status" value="1"/>
</dbReference>
<evidence type="ECO:0000256" key="1">
    <source>
        <dbReference type="ARBA" id="ARBA00022741"/>
    </source>
</evidence>
<protein>
    <submittedName>
        <fullName evidence="6">AAA family ATPase</fullName>
    </submittedName>
</protein>
<dbReference type="KEGG" id="mten:GWK48_09205"/>
<dbReference type="OrthoDB" id="77269at2157"/>
<keyword evidence="4" id="KW-1133">Transmembrane helix</keyword>
<accession>A0A6N0NY77</accession>
<evidence type="ECO:0000259" key="5">
    <source>
        <dbReference type="SMART" id="SM00382"/>
    </source>
</evidence>
<sequence length="605" mass="68344">MNYAETMVIIFILLGIIVYILMGLFKRFTTNFSTSEKASQVQVKNKKKEEDERKITWNDIGGYEDVKKEIREYIEFPMKNKELAKTYGLRPPKGVLLFGPPGCGKTLMMRALAGEAKLNFIYVNVSDIMSKWYGESEARLKELFANARKNSPCILFFDEIDTIGVRRETHSGDSVTPRLLSLMLSEIDGLHSDDGVIIVGSTNVPQTLDKALLRAGRFDKLIFIGPPNKQARLEILKVHCSGKPLAEDVDLTKVADATERYSGADLANICQEVARKVAVEALESKSERKITMKDFMEIIQRYKPSITLQMLEEFEKFRLDYERRSRKSDDSKEGDDRITLDDIGGYMKVKQELKELLELQLKYAKLMEQMKVPPIRGLLLYGPPGVGKTMMAKALARTLDVKLISVSVAEIMYKGYEGAVATIKEVFNRARENRPSIVLLDELDAIASRRTQRSNTESSKLVNQLLTEMDGIRNLKEVVVIGTTNRISAIDPALLRPGRFDIVVKMNLPNTEERMDILEKYLGTESCKEVDCKVIAELTERFSGADLAALAREAKMKVLKEMIKGNPDRKLTKEDMMEALKKIKPSTLIRSVEKGKGQKLQEGSL</sequence>
<evidence type="ECO:0000313" key="6">
    <source>
        <dbReference type="EMBL" id="QKR00529.1"/>
    </source>
</evidence>
<proteinExistence type="predicted"/>
<dbReference type="PROSITE" id="PS00674">
    <property type="entry name" value="AAA"/>
    <property type="match status" value="1"/>
</dbReference>
<keyword evidence="2" id="KW-0067">ATP-binding</keyword>